<keyword evidence="2" id="KW-1185">Reference proteome</keyword>
<proteinExistence type="predicted"/>
<protein>
    <submittedName>
        <fullName evidence="1">Uncharacterized protein</fullName>
    </submittedName>
</protein>
<reference evidence="1 2" key="1">
    <citation type="submission" date="2016-12" db="EMBL/GenBank/DDBJ databases">
        <title>The whole genome sequencing and assembly of Bacillus cohnii DSM 6307T strain.</title>
        <authorList>
            <person name="Lee Y.-J."/>
            <person name="Yi H."/>
            <person name="Bahn Y.-S."/>
            <person name="Kim J.F."/>
            <person name="Lee D.-W."/>
        </authorList>
    </citation>
    <scope>NUCLEOTIDE SEQUENCE [LARGE SCALE GENOMIC DNA]</scope>
    <source>
        <strain evidence="1 2">DSM 6307</strain>
    </source>
</reference>
<gene>
    <name evidence="1" type="ORF">BC6307_22120</name>
</gene>
<dbReference type="EMBL" id="CP018866">
    <property type="protein sequence ID" value="AST93774.1"/>
    <property type="molecule type" value="Genomic_DNA"/>
</dbReference>
<evidence type="ECO:0000313" key="1">
    <source>
        <dbReference type="EMBL" id="AST93774.1"/>
    </source>
</evidence>
<sequence length="80" mass="8595">MFEPERAASAFLSVQLRALAARGHKSIASEGQKAPFYSACLVLVAAKRAPSAFLSIKNKKTGKMLVNLPVLSFRFGKSLA</sequence>
<organism evidence="1 2">
    <name type="scientific">Sutcliffiella cohnii</name>
    <dbReference type="NCBI Taxonomy" id="33932"/>
    <lineage>
        <taxon>Bacteria</taxon>
        <taxon>Bacillati</taxon>
        <taxon>Bacillota</taxon>
        <taxon>Bacilli</taxon>
        <taxon>Bacillales</taxon>
        <taxon>Bacillaceae</taxon>
        <taxon>Sutcliffiella</taxon>
    </lineage>
</organism>
<dbReference type="AlphaFoldDB" id="A0A223KWJ0"/>
<evidence type="ECO:0000313" key="2">
    <source>
        <dbReference type="Proteomes" id="UP000215224"/>
    </source>
</evidence>
<accession>A0A223KWJ0</accession>
<name>A0A223KWJ0_9BACI</name>
<dbReference type="Proteomes" id="UP000215224">
    <property type="component" value="Chromosome"/>
</dbReference>
<dbReference type="KEGG" id="bcoh:BC6307_22120"/>